<accession>A0A1J5S9L8</accession>
<reference evidence="1" key="1">
    <citation type="submission" date="2016-10" db="EMBL/GenBank/DDBJ databases">
        <title>Sequence of Gallionella enrichment culture.</title>
        <authorList>
            <person name="Poehlein A."/>
            <person name="Muehling M."/>
            <person name="Daniel R."/>
        </authorList>
    </citation>
    <scope>NUCLEOTIDE SEQUENCE</scope>
</reference>
<dbReference type="AlphaFoldDB" id="A0A1J5S9L8"/>
<dbReference type="EMBL" id="MLJW01000140">
    <property type="protein sequence ID" value="OIQ96949.1"/>
    <property type="molecule type" value="Genomic_DNA"/>
</dbReference>
<comment type="caution">
    <text evidence="1">The sequence shown here is derived from an EMBL/GenBank/DDBJ whole genome shotgun (WGS) entry which is preliminary data.</text>
</comment>
<name>A0A1J5S9L8_9ZZZZ</name>
<organism evidence="1">
    <name type="scientific">mine drainage metagenome</name>
    <dbReference type="NCBI Taxonomy" id="410659"/>
    <lineage>
        <taxon>unclassified sequences</taxon>
        <taxon>metagenomes</taxon>
        <taxon>ecological metagenomes</taxon>
    </lineage>
</organism>
<proteinExistence type="predicted"/>
<evidence type="ECO:0000313" key="1">
    <source>
        <dbReference type="EMBL" id="OIQ96949.1"/>
    </source>
</evidence>
<protein>
    <submittedName>
        <fullName evidence="1">Uncharacterized protein</fullName>
    </submittedName>
</protein>
<gene>
    <name evidence="1" type="ORF">GALL_210160</name>
</gene>
<sequence length="73" mass="8323">MEIVSLARQAYLTSQFNEDSVTSLWRDYWSGKGNLAMNLVDEKLQPRVCQSGELWEYLIEGEMVLVDGESPVP</sequence>